<dbReference type="OrthoDB" id="440202at2759"/>
<evidence type="ECO:0000256" key="4">
    <source>
        <dbReference type="ARBA" id="ARBA00023186"/>
    </source>
</evidence>
<dbReference type="Pfam" id="PF03234">
    <property type="entry name" value="CDC37_N"/>
    <property type="match status" value="1"/>
</dbReference>
<feature type="domain" description="Cdc37 C-terminal" evidence="8">
    <location>
        <begin position="288"/>
        <end position="381"/>
    </location>
</feature>
<dbReference type="GO" id="GO:0050821">
    <property type="term" value="P:protein stabilization"/>
    <property type="evidence" value="ECO:0007669"/>
    <property type="project" value="TreeGrafter"/>
</dbReference>
<comment type="caution">
    <text evidence="11">The sequence shown here is derived from an EMBL/GenBank/DDBJ whole genome shotgun (WGS) entry which is preliminary data.</text>
</comment>
<dbReference type="SMART" id="SM01070">
    <property type="entry name" value="CDC37_M"/>
    <property type="match status" value="1"/>
</dbReference>
<dbReference type="GO" id="GO:0051082">
    <property type="term" value="F:unfolded protein binding"/>
    <property type="evidence" value="ECO:0007669"/>
    <property type="project" value="TreeGrafter"/>
</dbReference>
<feature type="domain" description="Cdc37 N-terminal" evidence="10">
    <location>
        <begin position="3"/>
        <end position="129"/>
    </location>
</feature>
<feature type="domain" description="Cdc37 Hsp90 binding" evidence="9">
    <location>
        <begin position="127"/>
        <end position="284"/>
    </location>
</feature>
<dbReference type="Pfam" id="PF08564">
    <property type="entry name" value="CDC37_C"/>
    <property type="match status" value="1"/>
</dbReference>
<dbReference type="PANTHER" id="PTHR12800:SF4">
    <property type="entry name" value="HSP90 CO-CHAPERONE CDC37"/>
    <property type="match status" value="1"/>
</dbReference>
<protein>
    <recommendedName>
        <fullName evidence="5">Hsp90 chaperone protein kinase-targeting subunit</fullName>
    </recommendedName>
</protein>
<dbReference type="Pfam" id="PF08565">
    <property type="entry name" value="CDC37_M"/>
    <property type="match status" value="1"/>
</dbReference>
<comment type="subcellular location">
    <subcellularLocation>
        <location evidence="1">Cytoplasm</location>
    </subcellularLocation>
</comment>
<dbReference type="GO" id="GO:0006457">
    <property type="term" value="P:protein folding"/>
    <property type="evidence" value="ECO:0007669"/>
    <property type="project" value="TreeGrafter"/>
</dbReference>
<evidence type="ECO:0000313" key="12">
    <source>
        <dbReference type="Proteomes" id="UP000242188"/>
    </source>
</evidence>
<organism evidence="11 12">
    <name type="scientific">Mizuhopecten yessoensis</name>
    <name type="common">Japanese scallop</name>
    <name type="synonym">Patinopecten yessoensis</name>
    <dbReference type="NCBI Taxonomy" id="6573"/>
    <lineage>
        <taxon>Eukaryota</taxon>
        <taxon>Metazoa</taxon>
        <taxon>Spiralia</taxon>
        <taxon>Lophotrochozoa</taxon>
        <taxon>Mollusca</taxon>
        <taxon>Bivalvia</taxon>
        <taxon>Autobranchia</taxon>
        <taxon>Pteriomorphia</taxon>
        <taxon>Pectinida</taxon>
        <taxon>Pectinoidea</taxon>
        <taxon>Pectinidae</taxon>
        <taxon>Mizuhopecten</taxon>
    </lineage>
</organism>
<evidence type="ECO:0000256" key="2">
    <source>
        <dbReference type="ARBA" id="ARBA00006222"/>
    </source>
</evidence>
<dbReference type="InterPro" id="IPR013855">
    <property type="entry name" value="Cdc37_N_dom"/>
</dbReference>
<dbReference type="AlphaFoldDB" id="A0A210QB10"/>
<evidence type="ECO:0000256" key="6">
    <source>
        <dbReference type="SAM" id="Coils"/>
    </source>
</evidence>
<evidence type="ECO:0000256" key="7">
    <source>
        <dbReference type="SAM" id="MobiDB-lite"/>
    </source>
</evidence>
<dbReference type="SMART" id="SM01069">
    <property type="entry name" value="CDC37_C"/>
    <property type="match status" value="1"/>
</dbReference>
<feature type="coiled-coil region" evidence="6">
    <location>
        <begin position="42"/>
        <end position="113"/>
    </location>
</feature>
<dbReference type="Gene3D" id="1.20.58.610">
    <property type="entry name" value="Cdc37, Hsp90 binding domain"/>
    <property type="match status" value="1"/>
</dbReference>
<dbReference type="InterPro" id="IPR038189">
    <property type="entry name" value="Cdc37_Hsp90-bd_sf"/>
</dbReference>
<dbReference type="STRING" id="6573.A0A210QB10"/>
<keyword evidence="12" id="KW-1185">Reference proteome</keyword>
<comment type="similarity">
    <text evidence="2">Belongs to the CDC37 family.</text>
</comment>
<evidence type="ECO:0000256" key="3">
    <source>
        <dbReference type="ARBA" id="ARBA00022490"/>
    </source>
</evidence>
<dbReference type="GO" id="GO:0019901">
    <property type="term" value="F:protein kinase binding"/>
    <property type="evidence" value="ECO:0007669"/>
    <property type="project" value="InterPro"/>
</dbReference>
<proteinExistence type="inferred from homology"/>
<gene>
    <name evidence="11" type="ORF">KP79_PYT07299</name>
</gene>
<feature type="compositionally biased region" description="Acidic residues" evidence="7">
    <location>
        <begin position="357"/>
        <end position="367"/>
    </location>
</feature>
<keyword evidence="3" id="KW-0963">Cytoplasm</keyword>
<dbReference type="EMBL" id="NEDP02004373">
    <property type="protein sequence ID" value="OWF45903.1"/>
    <property type="molecule type" value="Genomic_DNA"/>
</dbReference>
<accession>A0A210QB10</accession>
<feature type="region of interest" description="Disordered" evidence="7">
    <location>
        <begin position="346"/>
        <end position="385"/>
    </location>
</feature>
<dbReference type="PANTHER" id="PTHR12800">
    <property type="entry name" value="CDC37-RELATED"/>
    <property type="match status" value="1"/>
</dbReference>
<sequence length="385" mass="44997">MSCVNYSKWDHIEISDDEDDVHPNIDTGSLFRWRHQARVERMEDQKKEKETLEKGLTEHQKKVNAIKNKIKEAEEAKDATDQLSKLKIDLKEVEEQEKKFREKEEELKKKEKLTPLNIDTICHDGKSKTVINKLPAKKKDMTDEEKAEQQEEFQKKYKDDVRKFGMLKRYEDSQQVLTDKPHLVCEETANYLVIWCIDLEVEEKHDLMHHVAHQTIVMNFIMELSKNMDIDPRACVRPFFSKIKLEEPQYMEAFKDELEAFKERVRGRAKVRIENAVKEYEEEERKKRLGPGGEDPVEVFESLPDAMKECFDAKDIPMLQKVISEMEHEEASYHLKRCIDSGLWVPEAGKQPAGAGEEGDEDDEVEYAEVSSMSSAEKKSIDDVD</sequence>
<dbReference type="InterPro" id="IPR013873">
    <property type="entry name" value="Cdc37_C"/>
</dbReference>
<dbReference type="GO" id="GO:0031072">
    <property type="term" value="F:heat shock protein binding"/>
    <property type="evidence" value="ECO:0007669"/>
    <property type="project" value="TreeGrafter"/>
</dbReference>
<name>A0A210QB10_MIZYE</name>
<feature type="compositionally biased region" description="Basic and acidic residues" evidence="7">
    <location>
        <begin position="376"/>
        <end position="385"/>
    </location>
</feature>
<evidence type="ECO:0000259" key="10">
    <source>
        <dbReference type="SMART" id="SM01071"/>
    </source>
</evidence>
<dbReference type="InterPro" id="IPR004918">
    <property type="entry name" value="Cdc37"/>
</dbReference>
<dbReference type="GO" id="GO:0051087">
    <property type="term" value="F:protein-folding chaperone binding"/>
    <property type="evidence" value="ECO:0007669"/>
    <property type="project" value="TreeGrafter"/>
</dbReference>
<evidence type="ECO:0000313" key="11">
    <source>
        <dbReference type="EMBL" id="OWF45903.1"/>
    </source>
</evidence>
<keyword evidence="4" id="KW-0143">Chaperone</keyword>
<keyword evidence="6" id="KW-0175">Coiled coil</keyword>
<dbReference type="InterPro" id="IPR013874">
    <property type="entry name" value="Cdc37_Hsp90-bd"/>
</dbReference>
<evidence type="ECO:0000256" key="1">
    <source>
        <dbReference type="ARBA" id="ARBA00004496"/>
    </source>
</evidence>
<evidence type="ECO:0000256" key="5">
    <source>
        <dbReference type="ARBA" id="ARBA00031396"/>
    </source>
</evidence>
<dbReference type="SMART" id="SM01071">
    <property type="entry name" value="CDC37_N"/>
    <property type="match status" value="1"/>
</dbReference>
<reference evidence="11 12" key="1">
    <citation type="journal article" date="2017" name="Nat. Ecol. Evol.">
        <title>Scallop genome provides insights into evolution of bilaterian karyotype and development.</title>
        <authorList>
            <person name="Wang S."/>
            <person name="Zhang J."/>
            <person name="Jiao W."/>
            <person name="Li J."/>
            <person name="Xun X."/>
            <person name="Sun Y."/>
            <person name="Guo X."/>
            <person name="Huan P."/>
            <person name="Dong B."/>
            <person name="Zhang L."/>
            <person name="Hu X."/>
            <person name="Sun X."/>
            <person name="Wang J."/>
            <person name="Zhao C."/>
            <person name="Wang Y."/>
            <person name="Wang D."/>
            <person name="Huang X."/>
            <person name="Wang R."/>
            <person name="Lv J."/>
            <person name="Li Y."/>
            <person name="Zhang Z."/>
            <person name="Liu B."/>
            <person name="Lu W."/>
            <person name="Hui Y."/>
            <person name="Liang J."/>
            <person name="Zhou Z."/>
            <person name="Hou R."/>
            <person name="Li X."/>
            <person name="Liu Y."/>
            <person name="Li H."/>
            <person name="Ning X."/>
            <person name="Lin Y."/>
            <person name="Zhao L."/>
            <person name="Xing Q."/>
            <person name="Dou J."/>
            <person name="Li Y."/>
            <person name="Mao J."/>
            <person name="Guo H."/>
            <person name="Dou H."/>
            <person name="Li T."/>
            <person name="Mu C."/>
            <person name="Jiang W."/>
            <person name="Fu Q."/>
            <person name="Fu X."/>
            <person name="Miao Y."/>
            <person name="Liu J."/>
            <person name="Yu Q."/>
            <person name="Li R."/>
            <person name="Liao H."/>
            <person name="Li X."/>
            <person name="Kong Y."/>
            <person name="Jiang Z."/>
            <person name="Chourrout D."/>
            <person name="Li R."/>
            <person name="Bao Z."/>
        </authorList>
    </citation>
    <scope>NUCLEOTIDE SEQUENCE [LARGE SCALE GENOMIC DNA]</scope>
    <source>
        <strain evidence="11 12">PY_sf001</strain>
    </source>
</reference>
<dbReference type="FunFam" id="1.20.58.610:FF:000001">
    <property type="entry name" value="Hsp90 co-chaperone Cdc37-like 1"/>
    <property type="match status" value="1"/>
</dbReference>
<dbReference type="SUPFAM" id="SSF101391">
    <property type="entry name" value="Hsp90 co-chaperone CDC37"/>
    <property type="match status" value="1"/>
</dbReference>
<dbReference type="GO" id="GO:0005737">
    <property type="term" value="C:cytoplasm"/>
    <property type="evidence" value="ECO:0007669"/>
    <property type="project" value="UniProtKB-SubCell"/>
</dbReference>
<dbReference type="Gene3D" id="6.10.140.250">
    <property type="match status" value="1"/>
</dbReference>
<evidence type="ECO:0000259" key="8">
    <source>
        <dbReference type="SMART" id="SM01069"/>
    </source>
</evidence>
<evidence type="ECO:0000259" key="9">
    <source>
        <dbReference type="SMART" id="SM01070"/>
    </source>
</evidence>
<dbReference type="Proteomes" id="UP000242188">
    <property type="component" value="Unassembled WGS sequence"/>
</dbReference>